<dbReference type="Proteomes" id="UP000002012">
    <property type="component" value="Chromosome"/>
</dbReference>
<organism evidence="1 2">
    <name type="scientific">Denitrovibrio acetiphilus (strain DSM 12809 / NBRC 114555 / N2460)</name>
    <dbReference type="NCBI Taxonomy" id="522772"/>
    <lineage>
        <taxon>Bacteria</taxon>
        <taxon>Pseudomonadati</taxon>
        <taxon>Deferribacterota</taxon>
        <taxon>Deferribacteres</taxon>
        <taxon>Deferribacterales</taxon>
        <taxon>Geovibrionaceae</taxon>
        <taxon>Denitrovibrio</taxon>
    </lineage>
</organism>
<dbReference type="AlphaFoldDB" id="D4H5X9"/>
<sequence length="139" mass="16132">MGGQFSCKYLPPGGSIELQNHTIIEIEEEIEIFRGREASNEKIIELLNNIDANDQIFSATRRFYIMVKMVSDKLSDENGFSENDRSSHLFTLINFTDFSLLRLIMMSMQFMSYQSTEYLKNDNEFNSVLQEVGINCDLY</sequence>
<dbReference type="RefSeq" id="WP_013012060.1">
    <property type="nucleotide sequence ID" value="NC_013943.1"/>
</dbReference>
<dbReference type="STRING" id="522772.Dacet_2819"/>
<proteinExistence type="predicted"/>
<dbReference type="PaxDb" id="522772-Dacet_2819"/>
<dbReference type="eggNOG" id="ENOG50335RY">
    <property type="taxonomic scope" value="Bacteria"/>
</dbReference>
<evidence type="ECO:0000313" key="1">
    <source>
        <dbReference type="EMBL" id="ADD69570.1"/>
    </source>
</evidence>
<name>D4H5X9_DENA2</name>
<accession>D4H5X9</accession>
<reference evidence="1 2" key="1">
    <citation type="journal article" date="2010" name="Stand. Genomic Sci.">
        <title>Complete genome sequence of Denitrovibrio acetiphilus type strain (N2460).</title>
        <authorList>
            <person name="Kiss H."/>
            <person name="Lang E."/>
            <person name="Lapidus A."/>
            <person name="Copeland A."/>
            <person name="Nolan M."/>
            <person name="Glavina Del Rio T."/>
            <person name="Chen F."/>
            <person name="Lucas S."/>
            <person name="Tice H."/>
            <person name="Cheng J.F."/>
            <person name="Han C."/>
            <person name="Goodwin L."/>
            <person name="Pitluck S."/>
            <person name="Liolios K."/>
            <person name="Pati A."/>
            <person name="Ivanova N."/>
            <person name="Mavromatis K."/>
            <person name="Chen A."/>
            <person name="Palaniappan K."/>
            <person name="Land M."/>
            <person name="Hauser L."/>
            <person name="Chang Y.J."/>
            <person name="Jeffries C.D."/>
            <person name="Detter J.C."/>
            <person name="Brettin T."/>
            <person name="Spring S."/>
            <person name="Rohde M."/>
            <person name="Goker M."/>
            <person name="Woyke T."/>
            <person name="Bristow J."/>
            <person name="Eisen J.A."/>
            <person name="Markowitz V."/>
            <person name="Hugenholtz P."/>
            <person name="Kyrpides N.C."/>
            <person name="Klenk H.P."/>
        </authorList>
    </citation>
    <scope>NUCLEOTIDE SEQUENCE [LARGE SCALE GENOMIC DNA]</scope>
    <source>
        <strain evidence="2">DSM 12809 / NBRC 114555 / N2460</strain>
    </source>
</reference>
<keyword evidence="2" id="KW-1185">Reference proteome</keyword>
<evidence type="ECO:0000313" key="2">
    <source>
        <dbReference type="Proteomes" id="UP000002012"/>
    </source>
</evidence>
<dbReference type="EMBL" id="CP001968">
    <property type="protein sequence ID" value="ADD69570.1"/>
    <property type="molecule type" value="Genomic_DNA"/>
</dbReference>
<dbReference type="OrthoDB" id="6422829at2"/>
<protein>
    <submittedName>
        <fullName evidence="1">Uncharacterized protein</fullName>
    </submittedName>
</protein>
<dbReference type="InParanoid" id="D4H5X9"/>
<dbReference type="HOGENOM" id="CLU_1841855_0_0_0"/>
<dbReference type="KEGG" id="dap:Dacet_2819"/>
<gene>
    <name evidence="1" type="ordered locus">Dacet_2819</name>
</gene>